<dbReference type="PANTHER" id="PTHR12598">
    <property type="entry name" value="COPPER HOMEOSTASIS PROTEIN CUTC"/>
    <property type="match status" value="1"/>
</dbReference>
<evidence type="ECO:0000256" key="1">
    <source>
        <dbReference type="ARBA" id="ARBA00007768"/>
    </source>
</evidence>
<proteinExistence type="inferred from homology"/>
<dbReference type="InterPro" id="IPR005627">
    <property type="entry name" value="CutC-like"/>
</dbReference>
<dbReference type="InterPro" id="IPR036822">
    <property type="entry name" value="CutC-like_dom_sf"/>
</dbReference>
<dbReference type="RefSeq" id="WP_323078109.1">
    <property type="nucleotide sequence ID" value="NZ_CBCSKM010000001.1"/>
</dbReference>
<dbReference type="EMBL" id="JAYERP010000001">
    <property type="protein sequence ID" value="MEA3571554.1"/>
    <property type="molecule type" value="Genomic_DNA"/>
</dbReference>
<gene>
    <name evidence="2" type="primary">cutC</name>
    <name evidence="3" type="ORF">U9M73_16505</name>
</gene>
<evidence type="ECO:0000313" key="3">
    <source>
        <dbReference type="EMBL" id="MEA3571554.1"/>
    </source>
</evidence>
<name>A0ABU5PNP5_9BACL</name>
<evidence type="ECO:0000256" key="2">
    <source>
        <dbReference type="HAMAP-Rule" id="MF_00795"/>
    </source>
</evidence>
<dbReference type="SUPFAM" id="SSF110395">
    <property type="entry name" value="CutC-like"/>
    <property type="match status" value="1"/>
</dbReference>
<dbReference type="Proteomes" id="UP001292216">
    <property type="component" value="Unassembled WGS sequence"/>
</dbReference>
<dbReference type="PANTHER" id="PTHR12598:SF0">
    <property type="entry name" value="COPPER HOMEOSTASIS PROTEIN CUTC HOMOLOG"/>
    <property type="match status" value="1"/>
</dbReference>
<comment type="caution">
    <text evidence="3">The sequence shown here is derived from an EMBL/GenBank/DDBJ whole genome shotgun (WGS) entry which is preliminary data.</text>
</comment>
<sequence>MLLEVIATCVEDAIVAEANGADRLELITAITEGGLTPGIGLVQQVVKAVAIPVHVMVRPHSRSFVYGEADLLTMEAEVRAIAEAGAAGIVFGALTADRKIDEAALERILVLTGGLNVTFHRAFDELADLPSGLRTLMKYPQVNRVLTSGGPRSAPQAVSEIRELVELARGSSLRILAGHGLTLETVSQVIANTGVTEVHFGSAVRIGGDGLAPLDPSKLLSLSRLLRGINRQGTP</sequence>
<keyword evidence="2" id="KW-0963">Cytoplasm</keyword>
<comment type="subcellular location">
    <subcellularLocation>
        <location evidence="2">Cytoplasm</location>
    </subcellularLocation>
</comment>
<accession>A0ABU5PNP5</accession>
<keyword evidence="4" id="KW-1185">Reference proteome</keyword>
<organism evidence="3 4">
    <name type="scientific">Paenibacillus phoenicis</name>
    <dbReference type="NCBI Taxonomy" id="554117"/>
    <lineage>
        <taxon>Bacteria</taxon>
        <taxon>Bacillati</taxon>
        <taxon>Bacillota</taxon>
        <taxon>Bacilli</taxon>
        <taxon>Bacillales</taxon>
        <taxon>Paenibacillaceae</taxon>
        <taxon>Paenibacillus</taxon>
    </lineage>
</organism>
<reference evidence="3 4" key="1">
    <citation type="submission" date="2023-12" db="EMBL/GenBank/DDBJ databases">
        <title>Whole genome sequencing of Paenibacillus phoenicis isolated from the Phoenix Mars Lander spacecraft assembly facility.</title>
        <authorList>
            <person name="Garcia A."/>
            <person name="Venkateswaran K."/>
        </authorList>
    </citation>
    <scope>NUCLEOTIDE SEQUENCE [LARGE SCALE GENOMIC DNA]</scope>
    <source>
        <strain evidence="3 4">3PO2SA</strain>
    </source>
</reference>
<dbReference type="Pfam" id="PF03932">
    <property type="entry name" value="CutC"/>
    <property type="match status" value="1"/>
</dbReference>
<evidence type="ECO:0000313" key="4">
    <source>
        <dbReference type="Proteomes" id="UP001292216"/>
    </source>
</evidence>
<dbReference type="Gene3D" id="3.20.20.380">
    <property type="entry name" value="Copper homeostasis (CutC) domain"/>
    <property type="match status" value="1"/>
</dbReference>
<protein>
    <recommendedName>
        <fullName evidence="2">PF03932 family protein CutC</fullName>
    </recommendedName>
</protein>
<comment type="similarity">
    <text evidence="1 2">Belongs to the CutC family.</text>
</comment>
<dbReference type="HAMAP" id="MF_00795">
    <property type="entry name" value="CutC"/>
    <property type="match status" value="1"/>
</dbReference>
<comment type="caution">
    <text evidence="2">Once thought to be involved in copper homeostasis, experiments in E.coli have shown this is not the case.</text>
</comment>